<dbReference type="SMART" id="SM00327">
    <property type="entry name" value="VWA"/>
    <property type="match status" value="1"/>
</dbReference>
<dbReference type="PANTHER" id="PTHR22550:SF18">
    <property type="entry name" value="VWFA DOMAIN-CONTAINING PROTEIN"/>
    <property type="match status" value="1"/>
</dbReference>
<dbReference type="Proteomes" id="UP001164116">
    <property type="component" value="Chromosome"/>
</dbReference>
<dbReference type="EMBL" id="CP112866">
    <property type="protein sequence ID" value="UZW20751.1"/>
    <property type="molecule type" value="Genomic_DNA"/>
</dbReference>
<dbReference type="InterPro" id="IPR036465">
    <property type="entry name" value="vWFA_dom_sf"/>
</dbReference>
<dbReference type="PROSITE" id="PS50234">
    <property type="entry name" value="VWFA"/>
    <property type="match status" value="1"/>
</dbReference>
<name>A0ABY6QMP0_9PSED</name>
<sequence length="362" mass="40100">MFEFAWPWVFLLLPLPWLMRLILPAADSGEPALKVSYLSDLEGLARRRARSNLPGWRQQAPFVVLWLLLLTAAARPEWLGEPLPIAASGRDLLVAVDVSGSMDFPDMHWQDEDISRLNLVKHLLGDFLESREGDRVGLILFGSQAYLQAPLTFDRRTVRTWLDEARIGIAGKNTAIGDAIGLALKRLRQRPAQSRVLILVTDGANNAGQIDPLTAARLAAEEGVKIYPIGIGADPEQNGSLGILGVNPSLDLDEPSLRAIAEATGGQYFRARDGAQLQAIKQTLDTLEPVEQQPTQARPAHALYSAPLALALILSVLLVIQERWPNNALQRGFDKLASKGLFLPPKPQWRQRLKRLRLRGRR</sequence>
<dbReference type="InterPro" id="IPR050768">
    <property type="entry name" value="UPF0353/GerABKA_families"/>
</dbReference>
<dbReference type="InterPro" id="IPR002035">
    <property type="entry name" value="VWF_A"/>
</dbReference>
<feature type="domain" description="VWFA" evidence="1">
    <location>
        <begin position="91"/>
        <end position="287"/>
    </location>
</feature>
<evidence type="ECO:0000313" key="3">
    <source>
        <dbReference type="Proteomes" id="UP001164116"/>
    </source>
</evidence>
<dbReference type="CDD" id="cd01467">
    <property type="entry name" value="vWA_BatA_type"/>
    <property type="match status" value="1"/>
</dbReference>
<dbReference type="PANTHER" id="PTHR22550">
    <property type="entry name" value="SPORE GERMINATION PROTEIN"/>
    <property type="match status" value="1"/>
</dbReference>
<dbReference type="RefSeq" id="WP_181077952.1">
    <property type="nucleotide sequence ID" value="NZ_CP112866.1"/>
</dbReference>
<proteinExistence type="predicted"/>
<accession>A0ABY6QMP0</accession>
<evidence type="ECO:0000313" key="2">
    <source>
        <dbReference type="EMBL" id="UZW20751.1"/>
    </source>
</evidence>
<protein>
    <submittedName>
        <fullName evidence="2">VWA domain-containing protein</fullName>
    </submittedName>
</protein>
<reference evidence="2" key="1">
    <citation type="submission" date="2022-11" db="EMBL/GenBank/DDBJ databases">
        <title>Taxonomic description of a new Pseudomonas species.</title>
        <authorList>
            <person name="Tambong J.T."/>
        </authorList>
    </citation>
    <scope>NUCLEOTIDE SEQUENCE</scope>
    <source>
        <strain evidence="2">S1Bt42</strain>
    </source>
</reference>
<gene>
    <name evidence="2" type="ORF">OSC50_10550</name>
</gene>
<organism evidence="2 3">
    <name type="scientific">Pseudomonas quebecensis</name>
    <dbReference type="NCBI Taxonomy" id="2995174"/>
    <lineage>
        <taxon>Bacteria</taxon>
        <taxon>Pseudomonadati</taxon>
        <taxon>Pseudomonadota</taxon>
        <taxon>Gammaproteobacteria</taxon>
        <taxon>Pseudomonadales</taxon>
        <taxon>Pseudomonadaceae</taxon>
        <taxon>Pseudomonas</taxon>
    </lineage>
</organism>
<dbReference type="InterPro" id="IPR033881">
    <property type="entry name" value="vWA_BatA_type"/>
</dbReference>
<keyword evidence="3" id="KW-1185">Reference proteome</keyword>
<dbReference type="Gene3D" id="3.40.50.410">
    <property type="entry name" value="von Willebrand factor, type A domain"/>
    <property type="match status" value="1"/>
</dbReference>
<dbReference type="SUPFAM" id="SSF53300">
    <property type="entry name" value="vWA-like"/>
    <property type="match status" value="1"/>
</dbReference>
<evidence type="ECO:0000259" key="1">
    <source>
        <dbReference type="PROSITE" id="PS50234"/>
    </source>
</evidence>
<dbReference type="Pfam" id="PF00092">
    <property type="entry name" value="VWA"/>
    <property type="match status" value="1"/>
</dbReference>